<name>A0ABY1NCI0_9BACT</name>
<protein>
    <recommendedName>
        <fullName evidence="3">DUF86 domain-containing protein</fullName>
    </recommendedName>
</protein>
<dbReference type="Gene3D" id="1.20.120.330">
    <property type="entry name" value="Nucleotidyltransferases domain 2"/>
    <property type="match status" value="1"/>
</dbReference>
<comment type="caution">
    <text evidence="1">The sequence shown here is derived from an EMBL/GenBank/DDBJ whole genome shotgun (WGS) entry which is preliminary data.</text>
</comment>
<dbReference type="SUPFAM" id="SSF81593">
    <property type="entry name" value="Nucleotidyltransferase substrate binding subunit/domain"/>
    <property type="match status" value="1"/>
</dbReference>
<accession>A0ABY1NCI0</accession>
<organism evidence="1 2">
    <name type="scientific">Desulfurobacterium pacificum</name>
    <dbReference type="NCBI Taxonomy" id="240166"/>
    <lineage>
        <taxon>Bacteria</taxon>
        <taxon>Pseudomonadati</taxon>
        <taxon>Aquificota</taxon>
        <taxon>Aquificia</taxon>
        <taxon>Desulfurobacteriales</taxon>
        <taxon>Desulfurobacteriaceae</taxon>
        <taxon>Desulfurobacterium</taxon>
    </lineage>
</organism>
<dbReference type="EMBL" id="FXUB01000001">
    <property type="protein sequence ID" value="SMP06397.1"/>
    <property type="molecule type" value="Genomic_DNA"/>
</dbReference>
<evidence type="ECO:0008006" key="3">
    <source>
        <dbReference type="Google" id="ProtNLM"/>
    </source>
</evidence>
<sequence length="146" mass="17079">MKDLKEILLDNISLLEKSLSVLEESYNRCRKIGLKDSYSSEELVEFEALTSRFARSVDILTSRFIRSLLNYLREEKRTLIDVANYLEKLGLVDSADEFLELRDIRNLIAHEYIFENLNDLFFAVLEKTPVVFKISDNVINFAKSYL</sequence>
<reference evidence="1 2" key="1">
    <citation type="submission" date="2017-05" db="EMBL/GenBank/DDBJ databases">
        <authorList>
            <person name="Varghese N."/>
            <person name="Submissions S."/>
        </authorList>
    </citation>
    <scope>NUCLEOTIDE SEQUENCE [LARGE SCALE GENOMIC DNA]</scope>
    <source>
        <strain evidence="1 2">DSM 15522</strain>
    </source>
</reference>
<evidence type="ECO:0000313" key="2">
    <source>
        <dbReference type="Proteomes" id="UP001157911"/>
    </source>
</evidence>
<dbReference type="Proteomes" id="UP001157911">
    <property type="component" value="Unassembled WGS sequence"/>
</dbReference>
<gene>
    <name evidence="1" type="ORF">SAMN06265339_0370</name>
</gene>
<keyword evidence="2" id="KW-1185">Reference proteome</keyword>
<proteinExistence type="predicted"/>
<evidence type="ECO:0000313" key="1">
    <source>
        <dbReference type="EMBL" id="SMP06397.1"/>
    </source>
</evidence>
<dbReference type="RefSeq" id="WP_283399876.1">
    <property type="nucleotide sequence ID" value="NZ_FXUB01000001.1"/>
</dbReference>